<evidence type="ECO:0000259" key="2">
    <source>
        <dbReference type="PROSITE" id="PS50035"/>
    </source>
</evidence>
<dbReference type="CDD" id="cd09111">
    <property type="entry name" value="PLDc_ymdC_like_1"/>
    <property type="match status" value="1"/>
</dbReference>
<dbReference type="Pfam" id="PF13091">
    <property type="entry name" value="PLDc_2"/>
    <property type="match status" value="2"/>
</dbReference>
<dbReference type="SMART" id="SM00155">
    <property type="entry name" value="PLDc"/>
    <property type="match status" value="2"/>
</dbReference>
<dbReference type="PANTHER" id="PTHR21248">
    <property type="entry name" value="CARDIOLIPIN SYNTHASE"/>
    <property type="match status" value="1"/>
</dbReference>
<dbReference type="Proteomes" id="UP000295662">
    <property type="component" value="Unassembled WGS sequence"/>
</dbReference>
<name>A0A4R7SSJ4_9BACT</name>
<gene>
    <name evidence="3" type="ORF">EI77_00490</name>
</gene>
<comment type="caution">
    <text evidence="3">The sequence shown here is derived from an EMBL/GenBank/DDBJ whole genome shotgun (WGS) entry which is preliminary data.</text>
</comment>
<keyword evidence="4" id="KW-1185">Reference proteome</keyword>
<dbReference type="SUPFAM" id="SSF56024">
    <property type="entry name" value="Phospholipase D/nuclease"/>
    <property type="match status" value="2"/>
</dbReference>
<dbReference type="Gene3D" id="3.30.870.10">
    <property type="entry name" value="Endonuclease Chain A"/>
    <property type="match status" value="2"/>
</dbReference>
<dbReference type="PROSITE" id="PS50035">
    <property type="entry name" value="PLD"/>
    <property type="match status" value="2"/>
</dbReference>
<dbReference type="PANTHER" id="PTHR21248:SF12">
    <property type="entry name" value="CARDIOLIPIN SYNTHASE C"/>
    <property type="match status" value="1"/>
</dbReference>
<feature type="signal peptide" evidence="1">
    <location>
        <begin position="1"/>
        <end position="24"/>
    </location>
</feature>
<accession>A0A4R7SSJ4</accession>
<dbReference type="AlphaFoldDB" id="A0A4R7SSJ4"/>
<dbReference type="InterPro" id="IPR001736">
    <property type="entry name" value="PLipase_D/transphosphatidylase"/>
</dbReference>
<dbReference type="EMBL" id="SOCA01000001">
    <property type="protein sequence ID" value="TDU81187.1"/>
    <property type="molecule type" value="Genomic_DNA"/>
</dbReference>
<evidence type="ECO:0000313" key="4">
    <source>
        <dbReference type="Proteomes" id="UP000295662"/>
    </source>
</evidence>
<dbReference type="GO" id="GO:0030572">
    <property type="term" value="F:phosphatidyltransferase activity"/>
    <property type="evidence" value="ECO:0007669"/>
    <property type="project" value="UniProtKB-ARBA"/>
</dbReference>
<evidence type="ECO:0000313" key="3">
    <source>
        <dbReference type="EMBL" id="TDU81187.1"/>
    </source>
</evidence>
<reference evidence="3 4" key="1">
    <citation type="submission" date="2019-03" db="EMBL/GenBank/DDBJ databases">
        <title>Genomic Encyclopedia of Archaeal and Bacterial Type Strains, Phase II (KMG-II): from individual species to whole genera.</title>
        <authorList>
            <person name="Goeker M."/>
        </authorList>
    </citation>
    <scope>NUCLEOTIDE SEQUENCE [LARGE SCALE GENOMIC DNA]</scope>
    <source>
        <strain evidence="3 4">ATCC 25309</strain>
    </source>
</reference>
<dbReference type="CDD" id="cd09113">
    <property type="entry name" value="PLDc_ymdC_like_2"/>
    <property type="match status" value="1"/>
</dbReference>
<keyword evidence="1" id="KW-0732">Signal</keyword>
<protein>
    <submittedName>
        <fullName evidence="3">Putative cardiolipin synthase</fullName>
    </submittedName>
</protein>
<organism evidence="3 4">
    <name type="scientific">Prosthecobacter fusiformis</name>
    <dbReference type="NCBI Taxonomy" id="48464"/>
    <lineage>
        <taxon>Bacteria</taxon>
        <taxon>Pseudomonadati</taxon>
        <taxon>Verrucomicrobiota</taxon>
        <taxon>Verrucomicrobiia</taxon>
        <taxon>Verrucomicrobiales</taxon>
        <taxon>Verrucomicrobiaceae</taxon>
        <taxon>Prosthecobacter</taxon>
    </lineage>
</organism>
<proteinExistence type="predicted"/>
<feature type="domain" description="PLD phosphodiesterase" evidence="2">
    <location>
        <begin position="409"/>
        <end position="436"/>
    </location>
</feature>
<sequence>MHFALRLLLTGCFLLKLMACSGTAPTPESPVPTSVLACQKTIQQATRERTVHRKGTAGFEMLAGGEEAYLARLAAVEAAQQTLDFQYFIWADDATGTIFAERLLAAADRGVKVRLLLDITKGAQKEVKKGVLASHPNIEVALFNPMTAFQGFFAGNPLPIIGEIDRMQSRMHNKMLIADNAILIGGGRNLGDTYFGVDRKHNMRDLDYIASGPVVNAATKSFNLYWESPLTRKVGPSETGDENEEKLVSLRRELRDKKLRLARKGDFPFPLKMARVEALQRLNELSGKMVWDDYEFVADPPERMLSRTKEASPVWRTKEGAIRGAKKEVLMHAAYLIPQEEVLGLFKETSDRGVKVRMLTNSLSSIDGLLAMTGIANRRKDILETGAEYYELKSDAPVKKEYVRVSEDTLLGMHTKGLVVDNRISFIGSYNMDPRSKYINTETGVIINSGGFAKRLKGYLLEDMQPENCWQVTCEEDGRFCWTCEMPGKPPVRHYRDPDVPLRKRISYWMLLHMPWENLL</sequence>
<feature type="domain" description="PLD phosphodiesterase" evidence="2">
    <location>
        <begin position="167"/>
        <end position="194"/>
    </location>
</feature>
<dbReference type="InterPro" id="IPR025202">
    <property type="entry name" value="PLD-like_dom"/>
</dbReference>
<evidence type="ECO:0000256" key="1">
    <source>
        <dbReference type="SAM" id="SignalP"/>
    </source>
</evidence>
<feature type="chain" id="PRO_5020738381" evidence="1">
    <location>
        <begin position="25"/>
        <end position="520"/>
    </location>
</feature>
<dbReference type="GO" id="GO:0032049">
    <property type="term" value="P:cardiolipin biosynthetic process"/>
    <property type="evidence" value="ECO:0007669"/>
    <property type="project" value="UniProtKB-ARBA"/>
</dbReference>